<evidence type="ECO:0000259" key="1">
    <source>
        <dbReference type="PROSITE" id="PS50930"/>
    </source>
</evidence>
<sequence length="149" mass="17849">MKLFLEQRKEKEIEVIVRYHEMNSDVKRLVQKIESCNHTVVGSDNGRQYKISIYDIYYIESVDKKTFIYTRDQVFRSEKKLYHFVEELKEYDFVQVSKSCILNLDVLEYIKSLYNSRMEATLINGEKITISRTYLPIIKEALSKEVEQQ</sequence>
<comment type="caution">
    <text evidence="2">The sequence shown here is derived from an EMBL/GenBank/DDBJ whole genome shotgun (WGS) entry which is preliminary data.</text>
</comment>
<dbReference type="Proteomes" id="UP000574276">
    <property type="component" value="Unassembled WGS sequence"/>
</dbReference>
<protein>
    <submittedName>
        <fullName evidence="2">LytTR family transcriptional regulator DNA-binding domain-containing protein</fullName>
    </submittedName>
</protein>
<proteinExistence type="predicted"/>
<feature type="domain" description="HTH LytTR-type" evidence="1">
    <location>
        <begin position="40"/>
        <end position="144"/>
    </location>
</feature>
<reference evidence="2 3" key="1">
    <citation type="submission" date="2020-07" db="EMBL/GenBank/DDBJ databases">
        <title>Characterization and genome sequencing of isolate MD1, a novel member within the family Lachnospiraceae.</title>
        <authorList>
            <person name="Rettenmaier R."/>
            <person name="Di Bello L."/>
            <person name="Zinser C."/>
            <person name="Scheitz K."/>
            <person name="Liebl W."/>
            <person name="Zverlov V."/>
        </authorList>
    </citation>
    <scope>NUCLEOTIDE SEQUENCE [LARGE SCALE GENOMIC DNA]</scope>
    <source>
        <strain evidence="2 3">MD1</strain>
    </source>
</reference>
<dbReference type="EMBL" id="JACEGA010000001">
    <property type="protein sequence ID" value="MBB2183730.1"/>
    <property type="molecule type" value="Genomic_DNA"/>
</dbReference>
<keyword evidence="3" id="KW-1185">Reference proteome</keyword>
<organism evidence="2 3">
    <name type="scientific">Variimorphobacter saccharofermentans</name>
    <dbReference type="NCBI Taxonomy" id="2755051"/>
    <lineage>
        <taxon>Bacteria</taxon>
        <taxon>Bacillati</taxon>
        <taxon>Bacillota</taxon>
        <taxon>Clostridia</taxon>
        <taxon>Lachnospirales</taxon>
        <taxon>Lachnospiraceae</taxon>
        <taxon>Variimorphobacter</taxon>
    </lineage>
</organism>
<gene>
    <name evidence="2" type="ORF">H0486_12695</name>
</gene>
<keyword evidence="2" id="KW-0238">DNA-binding</keyword>
<dbReference type="InterPro" id="IPR046947">
    <property type="entry name" value="LytR-like"/>
</dbReference>
<accession>A0A839K295</accession>
<dbReference type="PROSITE" id="PS50930">
    <property type="entry name" value="HTH_LYTTR"/>
    <property type="match status" value="1"/>
</dbReference>
<dbReference type="SMART" id="SM00850">
    <property type="entry name" value="LytTR"/>
    <property type="match status" value="1"/>
</dbReference>
<dbReference type="AlphaFoldDB" id="A0A839K295"/>
<evidence type="ECO:0000313" key="3">
    <source>
        <dbReference type="Proteomes" id="UP000574276"/>
    </source>
</evidence>
<name>A0A839K295_9FIRM</name>
<dbReference type="PANTHER" id="PTHR37299">
    <property type="entry name" value="TRANSCRIPTIONAL REGULATOR-RELATED"/>
    <property type="match status" value="1"/>
</dbReference>
<dbReference type="RefSeq" id="WP_228353360.1">
    <property type="nucleotide sequence ID" value="NZ_JACEGA010000001.1"/>
</dbReference>
<dbReference type="GO" id="GO:0003677">
    <property type="term" value="F:DNA binding"/>
    <property type="evidence" value="ECO:0007669"/>
    <property type="project" value="UniProtKB-KW"/>
</dbReference>
<evidence type="ECO:0000313" key="2">
    <source>
        <dbReference type="EMBL" id="MBB2183730.1"/>
    </source>
</evidence>
<dbReference type="InterPro" id="IPR007492">
    <property type="entry name" value="LytTR_DNA-bd_dom"/>
</dbReference>
<dbReference type="Pfam" id="PF04397">
    <property type="entry name" value="LytTR"/>
    <property type="match status" value="1"/>
</dbReference>
<dbReference type="Gene3D" id="2.40.50.1020">
    <property type="entry name" value="LytTr DNA-binding domain"/>
    <property type="match status" value="1"/>
</dbReference>
<dbReference type="PANTHER" id="PTHR37299:SF1">
    <property type="entry name" value="STAGE 0 SPORULATION PROTEIN A HOMOLOG"/>
    <property type="match status" value="1"/>
</dbReference>
<dbReference type="GO" id="GO:0000156">
    <property type="term" value="F:phosphorelay response regulator activity"/>
    <property type="evidence" value="ECO:0007669"/>
    <property type="project" value="InterPro"/>
</dbReference>